<dbReference type="OrthoDB" id="425551at2759"/>
<keyword evidence="4" id="KW-1185">Reference proteome</keyword>
<proteinExistence type="predicted"/>
<evidence type="ECO:0000313" key="4">
    <source>
        <dbReference type="Proteomes" id="UP000604046"/>
    </source>
</evidence>
<reference evidence="3" key="1">
    <citation type="submission" date="2021-02" db="EMBL/GenBank/DDBJ databases">
        <authorList>
            <person name="Dougan E. K."/>
            <person name="Rhodes N."/>
            <person name="Thang M."/>
            <person name="Chan C."/>
        </authorList>
    </citation>
    <scope>NUCLEOTIDE SEQUENCE</scope>
</reference>
<dbReference type="InterPro" id="IPR000477">
    <property type="entry name" value="RT_dom"/>
</dbReference>
<evidence type="ECO:0000313" key="3">
    <source>
        <dbReference type="EMBL" id="CAE7469735.1"/>
    </source>
</evidence>
<dbReference type="GO" id="GO:0003676">
    <property type="term" value="F:nucleic acid binding"/>
    <property type="evidence" value="ECO:0007669"/>
    <property type="project" value="InterPro"/>
</dbReference>
<evidence type="ECO:0000256" key="1">
    <source>
        <dbReference type="SAM" id="MobiDB-lite"/>
    </source>
</evidence>
<feature type="region of interest" description="Disordered" evidence="1">
    <location>
        <begin position="558"/>
        <end position="584"/>
    </location>
</feature>
<comment type="caution">
    <text evidence="3">The sequence shown here is derived from an EMBL/GenBank/DDBJ whole genome shotgun (WGS) entry which is preliminary data.</text>
</comment>
<dbReference type="Gene3D" id="3.30.420.10">
    <property type="entry name" value="Ribonuclease H-like superfamily/Ribonuclease H"/>
    <property type="match status" value="1"/>
</dbReference>
<dbReference type="InterPro" id="IPR002156">
    <property type="entry name" value="RNaseH_domain"/>
</dbReference>
<name>A0A812S7K8_9DINO</name>
<organism evidence="3 4">
    <name type="scientific">Symbiodinium natans</name>
    <dbReference type="NCBI Taxonomy" id="878477"/>
    <lineage>
        <taxon>Eukaryota</taxon>
        <taxon>Sar</taxon>
        <taxon>Alveolata</taxon>
        <taxon>Dinophyceae</taxon>
        <taxon>Suessiales</taxon>
        <taxon>Symbiodiniaceae</taxon>
        <taxon>Symbiodinium</taxon>
    </lineage>
</organism>
<dbReference type="Proteomes" id="UP000604046">
    <property type="component" value="Unassembled WGS sequence"/>
</dbReference>
<dbReference type="Pfam" id="PF00075">
    <property type="entry name" value="RNase_H"/>
    <property type="match status" value="1"/>
</dbReference>
<protein>
    <submittedName>
        <fullName evidence="3">DHX57 protein</fullName>
    </submittedName>
</protein>
<dbReference type="PROSITE" id="PS50879">
    <property type="entry name" value="RNASE_H_1"/>
    <property type="match status" value="1"/>
</dbReference>
<gene>
    <name evidence="3" type="primary">DHX57</name>
    <name evidence="3" type="ORF">SNAT2548_LOCUS26324</name>
</gene>
<dbReference type="GO" id="GO:0004523">
    <property type="term" value="F:RNA-DNA hybrid ribonuclease activity"/>
    <property type="evidence" value="ECO:0007669"/>
    <property type="project" value="InterPro"/>
</dbReference>
<dbReference type="InterPro" id="IPR036397">
    <property type="entry name" value="RNaseH_sf"/>
</dbReference>
<feature type="domain" description="RNase H type-1" evidence="2">
    <location>
        <begin position="2013"/>
        <end position="2168"/>
    </location>
</feature>
<dbReference type="EMBL" id="CAJNDS010002427">
    <property type="protein sequence ID" value="CAE7469735.1"/>
    <property type="molecule type" value="Genomic_DNA"/>
</dbReference>
<dbReference type="SUPFAM" id="SSF53098">
    <property type="entry name" value="Ribonuclease H-like"/>
    <property type="match status" value="1"/>
</dbReference>
<dbReference type="PANTHER" id="PTHR19446">
    <property type="entry name" value="REVERSE TRANSCRIPTASES"/>
    <property type="match status" value="1"/>
</dbReference>
<sequence length="2396" mass="262134">MAASQLANLIGRTWGMPCLSFAEVTLGTQKVAHTCGQIALAHCAILLRPLSASFEQFFRWADQLAQSVPFLPYAVSGAGGLFESQSRQLSDTLLSKGVPSENIAARIHAACSKVGVVPIATALASKHPWAALKAAAGKPGSAFRWVSTDELQAQIDAKASAKFGTTVPNGKSKKAKAKGVKKSGSPLLIDPSTLQMSPDSFSSNDGQPLCQLAMDEVQPMARGICFCTPAEVAPFLNNFKSISVDALGLLTTAALPAEAVGAAPVTALRYPAIYGPTQEAVLISGSLVQLGDASVQLTTHDIAEVEQLDTVVIKLSLYRDQCSIGWERICEAPIRALLQQVAGCKQDSGCSRFHPAVEEQITYPDLFFEPRAADGSGPHAGYAVVWLPGATAEEARHALRTCDKAIALTRLGSRFGVRVKETDEEIAFNMLRPAHPFVKVRISAKYKLHPLPFGCQRQALLKILQHWQWSAKPLQPDKGTAEGASWIVGASSEPPALALPLGESHVIVTKVQDLGNAKSKPPALYASSRTIKHIRYDDGPTDPAIDPWSDGQDPWAEARQQFAPPPGLSLVKSSQPSPGPSKLEQLGSELKQDLRSLMQTELASRSAGQDSVSSAQEARLEKLEVGMKELQEQNRKFEGWFATFGNRVSEQATTIQGVQHTLQSQSQDIHRLRSDVEMTVGNAVGQLQADMTQQLSAQLAGRRFAVSAGPVCKLPTFFGLLLQLFLLLPVACGLQHQTGDRSSSVLGSAVEPTGSVIDGQSTAFLFEALQPLLGATTRFGEADNPGPESPLLTIGVSNPSGLRGKEAILLECGSGIHCVSETQLSQITQRSSSAALRSLGKQQNRHVRTCYGAPAPLRTGSAWAGSWTGVAQVTDFPSRTLQIPWPSGAWYTGRIMLAQHQVVDLPVLVATVYGFPSGPTYPDAKPRTESLLACLTKELVHGRSGFRVIAGDFNQDENALEQIQVWRSLGWVEIQTLAASRWGHLEVNTCKNATKRDMIYVSPEAAAFASAVQITQVFADHDTVVASFSVPDSAGYELRWPLPAELPWEDIDITGWRQAPFPPVQKSNNSTVWMQTFARTYESSLNGFVEGRPGRQVPSACRGRSKRTKPDCRTATSALVRASRPGEEVLCHDFISQELKRWFAQLRRLQSLCHALQANSQTPGALEYRASLWRAISSAKGFQHGFCAWWMRRPTQLQGSPPSIPLGLPGLDTASAIFQDFRENFRRFESWSIGKRAQVLDAKYQQSLELLYKDLHKPAAPQVDTLVIHREYAILAFEPETRQVHVDPPLDLRGSSTWQVDGHVLRLERVTDEVCTLSGECPLHEDSELLQAQTLADVSDIHDEFVSLWAPRWQKHASCSEADWRRVLAFAEAFLPRSPFNLPRISVAQWQRRIRKFSSRAARGPDGWARADLLNMPTAAVEQLLDMLHLIEAGKAAWPQQILVGFVLSLVKPNGCTDAQGYRPICLISMIYRAWAGLRAKQTLLALSNLVDPDSLGFLPNREATELWFILQSQIELSLQGQSPLAGFSSDIVKAFNNLPRFPLLRIASRIGFPPNLISPWRAFLSGFSRRFKVRDALSPGVSSSSGFPEGDPLSPIGMLLANMVFHAYMQALCPSVRALSYADNYSGMAPEAFSLARGINAMGACCDMLDLQLDSSKTFVWSTDPEQRKVLRAMKLNVVEHARELGGFLSFCAATRNAALVARIHALQPQWQALGRARSPLASKLAILPNKFWAFALHGIAGCPLASSHLSGLRASAVKAIRSHSAGSSALLRLSLVPSCLADPGFYQLKTTVVDVRRVLLKQPALLLDWKVFQDRYAGDGYQGPFSKLVVVLGQVGWSILEPPLLQDHEGLVHHLLSMPQALLIRLLEHAWLQYVASQHVHRKTMVDLDGLEPSLLHIDHSRLTPRESSRLAAIQSGAFLFPAQHRRFDLTVSGLCKECQVPDDVQHRICDCPLYAQARQRCQSVVEQWANLPVCLTHHLLVPRMPEMTAFRVALGSIADTTAEFWSSRTTLGRQNIFTDGTCTQPAMADCAIAAWSVVHAGTGDVIACGPLHGQLQTTPRAEMTAAIAALRWIISRRVTATLWMDAYHIASGINGLIQGGHVSAQAENGDLWQTLSALVEQLEPAQAQIQHVPSHLDPHQCTDEFEIWVSTWNQHADTVAAVANASRSLEFLQLLEGIGEKYDRQANVIRQLRSMFFAIADVQQTLRPEVEPVAPDVVEISLPLVDVQFRLSDLTPLGWRQLLDSTPSALPAGFLRSVAALLLEQDANHDQVCLVSTLELTVWIVGAGVAFPVQDPVSNSWVDPASIVYKEPHQTLAVQVRLVRKALRILVKLFHAESCWIGGINLTDLGVTMPFDGLGLGVDVGVFQACRQRIQDFCSRRPIRASRDLARPL</sequence>
<dbReference type="Pfam" id="PF00078">
    <property type="entry name" value="RVT_1"/>
    <property type="match status" value="1"/>
</dbReference>
<dbReference type="InterPro" id="IPR012337">
    <property type="entry name" value="RNaseH-like_sf"/>
</dbReference>
<accession>A0A812S7K8</accession>
<evidence type="ECO:0000259" key="2">
    <source>
        <dbReference type="PROSITE" id="PS50879"/>
    </source>
</evidence>